<dbReference type="InterPro" id="IPR011990">
    <property type="entry name" value="TPR-like_helical_dom_sf"/>
</dbReference>
<protein>
    <recommendedName>
        <fullName evidence="1">HTH cro/C1-type domain-containing protein</fullName>
    </recommendedName>
</protein>
<dbReference type="CDD" id="cd00093">
    <property type="entry name" value="HTH_XRE"/>
    <property type="match status" value="1"/>
</dbReference>
<evidence type="ECO:0000313" key="3">
    <source>
        <dbReference type="Proteomes" id="UP000630615"/>
    </source>
</evidence>
<dbReference type="InterPro" id="IPR001387">
    <property type="entry name" value="Cro/C1-type_HTH"/>
</dbReference>
<proteinExistence type="predicted"/>
<dbReference type="PROSITE" id="PS50943">
    <property type="entry name" value="HTH_CROC1"/>
    <property type="match status" value="1"/>
</dbReference>
<dbReference type="Gene3D" id="1.25.40.400">
    <property type="match status" value="1"/>
</dbReference>
<dbReference type="Proteomes" id="UP000630615">
    <property type="component" value="Unassembled WGS sequence"/>
</dbReference>
<dbReference type="PANTHER" id="PTHR37038">
    <property type="entry name" value="TRANSCRIPTIONAL REGULATOR-RELATED"/>
    <property type="match status" value="1"/>
</dbReference>
<accession>A0ABQ1PDB9</accession>
<evidence type="ECO:0000313" key="2">
    <source>
        <dbReference type="EMBL" id="GGC94979.1"/>
    </source>
</evidence>
<dbReference type="SUPFAM" id="SSF48452">
    <property type="entry name" value="TPR-like"/>
    <property type="match status" value="1"/>
</dbReference>
<reference evidence="3" key="1">
    <citation type="journal article" date="2019" name="Int. J. Syst. Evol. Microbiol.">
        <title>The Global Catalogue of Microorganisms (GCM) 10K type strain sequencing project: providing services to taxonomists for standard genome sequencing and annotation.</title>
        <authorList>
            <consortium name="The Broad Institute Genomics Platform"/>
            <consortium name="The Broad Institute Genome Sequencing Center for Infectious Disease"/>
            <person name="Wu L."/>
            <person name="Ma J."/>
        </authorList>
    </citation>
    <scope>NUCLEOTIDE SEQUENCE [LARGE SCALE GENOMIC DNA]</scope>
    <source>
        <strain evidence="3">CGMCC 1.15942</strain>
    </source>
</reference>
<keyword evidence="3" id="KW-1185">Reference proteome</keyword>
<dbReference type="SUPFAM" id="SSF47413">
    <property type="entry name" value="lambda repressor-like DNA-binding domains"/>
    <property type="match status" value="1"/>
</dbReference>
<dbReference type="InterPro" id="IPR010982">
    <property type="entry name" value="Lambda_DNA-bd_dom_sf"/>
</dbReference>
<dbReference type="RefSeq" id="WP_088270542.1">
    <property type="nucleotide sequence ID" value="NZ_BMKI01000006.1"/>
</dbReference>
<dbReference type="Pfam" id="PF21259">
    <property type="entry name" value="Rgg_C"/>
    <property type="match status" value="1"/>
</dbReference>
<dbReference type="Gene3D" id="1.10.260.40">
    <property type="entry name" value="lambda repressor-like DNA-binding domains"/>
    <property type="match status" value="1"/>
</dbReference>
<feature type="domain" description="HTH cro/C1-type" evidence="1">
    <location>
        <begin position="29"/>
        <end position="60"/>
    </location>
</feature>
<comment type="caution">
    <text evidence="2">The sequence shown here is derived from an EMBL/GenBank/DDBJ whole genome shotgun (WGS) entry which is preliminary data.</text>
</comment>
<dbReference type="EMBL" id="BMKI01000006">
    <property type="protein sequence ID" value="GGC94979.1"/>
    <property type="molecule type" value="Genomic_DNA"/>
</dbReference>
<organism evidence="2 3">
    <name type="scientific">Enterococcus wangshanyuanii</name>
    <dbReference type="NCBI Taxonomy" id="2005703"/>
    <lineage>
        <taxon>Bacteria</taxon>
        <taxon>Bacillati</taxon>
        <taxon>Bacillota</taxon>
        <taxon>Bacilli</taxon>
        <taxon>Lactobacillales</taxon>
        <taxon>Enterococcaceae</taxon>
        <taxon>Enterococcus</taxon>
    </lineage>
</organism>
<sequence length="303" mass="36207">MNIGDSLRFIRTKKNIKQKEMIPDHHDSSTYSRIENNQRIIKIDDLEAILLKLNIQADEFFTYTSLDREYEKFASLYFYCANHPNNQSTKKQLLDIYFKLKKKSHKNIKEMSNYYSIKTFFHRVWKEVDGISKEDIEIIYNELSNVKYFFGFEYKLLSNTITFFSTDQAKHLIQKAYPIENERQRDYTTKKFAYNTLINLISITLHRKEYNLTRKYINIAKDLDKTNSNYSFRMNLKYLENLTNWIETGEPKYMQQITNFITILEDIGDLEHAKNVKDEVKNLTHHKDIDSKAPYSVGLLKES</sequence>
<gene>
    <name evidence="2" type="ORF">GCM10011573_25810</name>
</gene>
<name>A0ABQ1PDB9_9ENTE</name>
<evidence type="ECO:0000259" key="1">
    <source>
        <dbReference type="PROSITE" id="PS50943"/>
    </source>
</evidence>
<dbReference type="InterPro" id="IPR010057">
    <property type="entry name" value="Transcription_activator_Rgg_C"/>
</dbReference>
<dbReference type="InterPro" id="IPR053163">
    <property type="entry name" value="HTH-type_regulator_Rgg"/>
</dbReference>